<evidence type="ECO:0000313" key="8">
    <source>
        <dbReference type="EMBL" id="AVP49475.1"/>
    </source>
</evidence>
<evidence type="ECO:0000256" key="6">
    <source>
        <dbReference type="ARBA" id="ARBA00023136"/>
    </source>
</evidence>
<dbReference type="InterPro" id="IPR001640">
    <property type="entry name" value="Lgt"/>
</dbReference>
<feature type="transmembrane region" description="Helical" evidence="7">
    <location>
        <begin position="96"/>
        <end position="123"/>
    </location>
</feature>
<evidence type="ECO:0000256" key="5">
    <source>
        <dbReference type="ARBA" id="ARBA00022989"/>
    </source>
</evidence>
<dbReference type="PROSITE" id="PS01311">
    <property type="entry name" value="LGT"/>
    <property type="match status" value="1"/>
</dbReference>
<protein>
    <submittedName>
        <fullName evidence="8">Diacylglyceryl transferase</fullName>
    </submittedName>
</protein>
<reference evidence="9" key="1">
    <citation type="submission" date="2018-02" db="EMBL/GenBank/DDBJ databases">
        <title>Firefly genomes illuminate parallel origins of bioluminescence in beetles.</title>
        <authorList>
            <person name="Fallon T.R."/>
            <person name="Lower S.E.S."/>
            <person name="Behringer M."/>
            <person name="Weng J.-K."/>
        </authorList>
    </citation>
    <scope>NUCLEOTIDE SEQUENCE [LARGE SCALE GENOMIC DNA]</scope>
</reference>
<dbReference type="Proteomes" id="UP000239250">
    <property type="component" value="Chromosome"/>
</dbReference>
<evidence type="ECO:0000256" key="7">
    <source>
        <dbReference type="SAM" id="Phobius"/>
    </source>
</evidence>
<evidence type="ECO:0000313" key="9">
    <source>
        <dbReference type="Proteomes" id="UP000239250"/>
    </source>
</evidence>
<evidence type="ECO:0000256" key="3">
    <source>
        <dbReference type="ARBA" id="ARBA00022679"/>
    </source>
</evidence>
<gene>
    <name evidence="8" type="ORF">C5T88_02765</name>
</gene>
<keyword evidence="2" id="KW-1003">Cell membrane</keyword>
<dbReference type="Pfam" id="PF01790">
    <property type="entry name" value="LGT"/>
    <property type="match status" value="1"/>
</dbReference>
<evidence type="ECO:0000256" key="1">
    <source>
        <dbReference type="ARBA" id="ARBA00007150"/>
    </source>
</evidence>
<feature type="transmembrane region" description="Helical" evidence="7">
    <location>
        <begin position="53"/>
        <end position="76"/>
    </location>
</feature>
<keyword evidence="3 8" id="KW-0808">Transferase</keyword>
<feature type="transmembrane region" description="Helical" evidence="7">
    <location>
        <begin position="337"/>
        <end position="355"/>
    </location>
</feature>
<dbReference type="AlphaFoldDB" id="A0A2S0NKE6"/>
<keyword evidence="4 7" id="KW-0812">Transmembrane</keyword>
<accession>A0A2S0NKE6</accession>
<dbReference type="PANTHER" id="PTHR30589">
    <property type="entry name" value="PROLIPOPROTEIN DIACYLGLYCERYL TRANSFERASE"/>
    <property type="match status" value="1"/>
</dbReference>
<evidence type="ECO:0000256" key="2">
    <source>
        <dbReference type="ARBA" id="ARBA00022475"/>
    </source>
</evidence>
<feature type="transmembrane region" description="Helical" evidence="7">
    <location>
        <begin position="258"/>
        <end position="274"/>
    </location>
</feature>
<feature type="transmembrane region" description="Helical" evidence="7">
    <location>
        <begin position="218"/>
        <end position="238"/>
    </location>
</feature>
<keyword evidence="5 7" id="KW-1133">Transmembrane helix</keyword>
<dbReference type="PANTHER" id="PTHR30589:SF0">
    <property type="entry name" value="PHOSPHATIDYLGLYCEROL--PROLIPOPROTEIN DIACYLGLYCERYL TRANSFERASE"/>
    <property type="match status" value="1"/>
</dbReference>
<comment type="similarity">
    <text evidence="1">Belongs to the Lgt family.</text>
</comment>
<keyword evidence="6 7" id="KW-0472">Membrane</keyword>
<feature type="transmembrane region" description="Helical" evidence="7">
    <location>
        <begin position="375"/>
        <end position="395"/>
    </location>
</feature>
<dbReference type="GO" id="GO:0005886">
    <property type="term" value="C:plasma membrane"/>
    <property type="evidence" value="ECO:0007669"/>
    <property type="project" value="InterPro"/>
</dbReference>
<dbReference type="GO" id="GO:0042158">
    <property type="term" value="P:lipoprotein biosynthetic process"/>
    <property type="evidence" value="ECO:0007669"/>
    <property type="project" value="InterPro"/>
</dbReference>
<name>A0A2S0NKE6_9MOLU</name>
<feature type="transmembrane region" description="Helical" evidence="7">
    <location>
        <begin position="24"/>
        <end position="46"/>
    </location>
</feature>
<evidence type="ECO:0000256" key="4">
    <source>
        <dbReference type="ARBA" id="ARBA00022692"/>
    </source>
</evidence>
<dbReference type="EMBL" id="CP027019">
    <property type="protein sequence ID" value="AVP49475.1"/>
    <property type="molecule type" value="Genomic_DNA"/>
</dbReference>
<organism evidence="8 9">
    <name type="scientific">Williamsoniiplasma luminosum</name>
    <dbReference type="NCBI Taxonomy" id="214888"/>
    <lineage>
        <taxon>Bacteria</taxon>
        <taxon>Bacillati</taxon>
        <taxon>Mycoplasmatota</taxon>
        <taxon>Mollicutes</taxon>
        <taxon>Entomoplasmatales</taxon>
        <taxon>Williamsoniiplasma</taxon>
    </lineage>
</organism>
<dbReference type="RefSeq" id="WP_303662062.1">
    <property type="nucleotide sequence ID" value="NZ_CP027019.1"/>
</dbReference>
<sequence length="460" mass="52754">MWQDWSGRDWSIVMSNEIKPEYGGFFRVYAFTMTLGMALAILYSVYKFKRKGLPLSAIPIATIFIIPISLFGASLFGKLNEYQTGVQNFQEFLALFAFWQGGLSIHGGVYGGVLAGIIIFYFIGRKTHISLLTYFDAIVPNILLGQVAGRWGNFFNHELTGPAWFKVGTGPMYSADTIDYSQIHINSEYQSMYDGPFSWLLRNTLGVEKTTGDVYQMVPIFLIESVSLLLVWVLITFVVPNIGKWLGPKPYKKYPDKYQFSWSFTFLHFIAPWVKSETKKTYNQVWDDAYYKNVDEKAKGEFILKAQAIQASADSKWVKRRKTVKELNSANNPERYWITKVGFEGFAFFFGWNLVRFLLEMSRSEDGLFIMYDKPLSLTVIGLSALIGLIGMIITQIGVPQCFRKDGYIYEKEYFSLQDVTNVEVKKEPKTHVVNESKQEKNKAKQAKAQAKLEKLEKKK</sequence>
<dbReference type="GO" id="GO:0008961">
    <property type="term" value="F:phosphatidylglycerol-prolipoprotein diacylglyceryl transferase activity"/>
    <property type="evidence" value="ECO:0007669"/>
    <property type="project" value="InterPro"/>
</dbReference>
<proteinExistence type="inferred from homology"/>